<sequence length="337" mass="40122">MRGFLMFTSRPFDIDFVVLWVDGSDEKWLQKRAIYSSTKQQNNAVRFRDYGIFKYWFRAVEKYAPWVHHVYLVTDEQIPNWLSIQNSKVSVIDHKSIMPEDALPTFNSNAIELNIANIPGLSEHFVCFNDDMFLNRQVTPMDFFSEDGLPKDSAVQNAIMPVEDFDHMTANNVMLINQNFNKYQVLRRHPFRFFNFRYGFLNILSICLLPWPRFTRFQDPHVPISFRKSVFEKVLNLHRDAWNETTHNRFRNRNDNTIWLIRYYQLVTAQFNPRTPFVGKKYNIGEMKKIVNDINTGKHKMICINDQNVSMAEFDNLTKQLRSTFRSKLPQKSEFEK</sequence>
<dbReference type="Pfam" id="PF17101">
    <property type="entry name" value="Stealth_CR1"/>
    <property type="match status" value="1"/>
</dbReference>
<keyword evidence="2 6" id="KW-0808">Transferase</keyword>
<organism evidence="6 7">
    <name type="scientific">Limosilactobacillus fermentum</name>
    <name type="common">Lactobacillus fermentum</name>
    <dbReference type="NCBI Taxonomy" id="1613"/>
    <lineage>
        <taxon>Bacteria</taxon>
        <taxon>Bacillati</taxon>
        <taxon>Bacillota</taxon>
        <taxon>Bacilli</taxon>
        <taxon>Lactobacillales</taxon>
        <taxon>Lactobacillaceae</taxon>
        <taxon>Limosilactobacillus</taxon>
    </lineage>
</organism>
<dbReference type="Pfam" id="PF11380">
    <property type="entry name" value="Stealth_CR2"/>
    <property type="match status" value="1"/>
</dbReference>
<dbReference type="InterPro" id="IPR021520">
    <property type="entry name" value="Stealth_CR2"/>
</dbReference>
<protein>
    <submittedName>
        <fullName evidence="6">Sugar phosphotransferase</fullName>
    </submittedName>
</protein>
<gene>
    <name evidence="6" type="ORF">C1Y38_11165</name>
</gene>
<dbReference type="AlphaFoldDB" id="A0A2K2TG33"/>
<evidence type="ECO:0000259" key="4">
    <source>
        <dbReference type="Pfam" id="PF11380"/>
    </source>
</evidence>
<evidence type="ECO:0000256" key="3">
    <source>
        <dbReference type="ARBA" id="ARBA00023169"/>
    </source>
</evidence>
<proteinExistence type="inferred from homology"/>
<keyword evidence="3" id="KW-0270">Exopolysaccharide synthesis</keyword>
<comment type="similarity">
    <text evidence="1">Belongs to the stealth family.</text>
</comment>
<evidence type="ECO:0000313" key="6">
    <source>
        <dbReference type="EMBL" id="PNV56944.1"/>
    </source>
</evidence>
<dbReference type="EMBL" id="POTQ01000050">
    <property type="protein sequence ID" value="PNV56944.1"/>
    <property type="molecule type" value="Genomic_DNA"/>
</dbReference>
<dbReference type="InterPro" id="IPR047141">
    <property type="entry name" value="Stealth"/>
</dbReference>
<dbReference type="PANTHER" id="PTHR24045">
    <property type="match status" value="1"/>
</dbReference>
<dbReference type="PANTHER" id="PTHR24045:SF0">
    <property type="entry name" value="N-ACETYLGLUCOSAMINE-1-PHOSPHOTRANSFERASE SUBUNITS ALPHA_BETA"/>
    <property type="match status" value="1"/>
</dbReference>
<evidence type="ECO:0000256" key="1">
    <source>
        <dbReference type="ARBA" id="ARBA00007583"/>
    </source>
</evidence>
<dbReference type="Proteomes" id="UP000236514">
    <property type="component" value="Unassembled WGS sequence"/>
</dbReference>
<feature type="domain" description="Stealth protein CR1 conserved region 1" evidence="5">
    <location>
        <begin position="12"/>
        <end position="38"/>
    </location>
</feature>
<accession>A0A2K2TG33</accession>
<dbReference type="InterPro" id="IPR031358">
    <property type="entry name" value="Stealth_CR1"/>
</dbReference>
<dbReference type="GO" id="GO:0000271">
    <property type="term" value="P:polysaccharide biosynthetic process"/>
    <property type="evidence" value="ECO:0007669"/>
    <property type="project" value="UniProtKB-KW"/>
</dbReference>
<name>A0A2K2TG33_LIMFE</name>
<comment type="caution">
    <text evidence="6">The sequence shown here is derived from an EMBL/GenBank/DDBJ whole genome shotgun (WGS) entry which is preliminary data.</text>
</comment>
<reference evidence="6 7" key="1">
    <citation type="submission" date="2018-01" db="EMBL/GenBank/DDBJ databases">
        <title>Draft genome sequence of the feruloyl esterase-producing strain Lactobacillus fermentum CRL 1446, isolated from artisanal goat milk cheese.</title>
        <authorList>
            <person name="Abeijon Mukdsi M.C."/>
            <person name="Saavedra L."/>
            <person name="Gauffin Cano M.P."/>
            <person name="Hebert E.M."/>
            <person name="Medina R.B."/>
        </authorList>
    </citation>
    <scope>NUCLEOTIDE SEQUENCE [LARGE SCALE GENOMIC DNA]</scope>
    <source>
        <strain evidence="6 7">CRL 1446</strain>
    </source>
</reference>
<evidence type="ECO:0000259" key="5">
    <source>
        <dbReference type="Pfam" id="PF17101"/>
    </source>
</evidence>
<feature type="domain" description="Stealth protein CR2 conserved region 2" evidence="4">
    <location>
        <begin position="46"/>
        <end position="150"/>
    </location>
</feature>
<evidence type="ECO:0000256" key="2">
    <source>
        <dbReference type="ARBA" id="ARBA00022679"/>
    </source>
</evidence>
<evidence type="ECO:0000313" key="7">
    <source>
        <dbReference type="Proteomes" id="UP000236514"/>
    </source>
</evidence>
<dbReference type="GO" id="GO:0016772">
    <property type="term" value="F:transferase activity, transferring phosphorus-containing groups"/>
    <property type="evidence" value="ECO:0007669"/>
    <property type="project" value="InterPro"/>
</dbReference>